<keyword evidence="5" id="KW-1185">Reference proteome</keyword>
<dbReference type="EMBL" id="JAGHKO010000024">
    <property type="protein sequence ID" value="MBO9205373.1"/>
    <property type="molecule type" value="Genomic_DNA"/>
</dbReference>
<dbReference type="PANTHER" id="PTHR37938">
    <property type="entry name" value="BLL0215 PROTEIN"/>
    <property type="match status" value="1"/>
</dbReference>
<gene>
    <name evidence="4" type="ORF">J7I42_34105</name>
</gene>
<dbReference type="Pfam" id="PF03703">
    <property type="entry name" value="bPH_2"/>
    <property type="match status" value="1"/>
</dbReference>
<evidence type="ECO:0000259" key="3">
    <source>
        <dbReference type="Pfam" id="PF09851"/>
    </source>
</evidence>
<dbReference type="Pfam" id="PF09851">
    <property type="entry name" value="SHOCT"/>
    <property type="match status" value="1"/>
</dbReference>
<dbReference type="InterPro" id="IPR018649">
    <property type="entry name" value="SHOCT"/>
</dbReference>
<evidence type="ECO:0000259" key="2">
    <source>
        <dbReference type="Pfam" id="PF03703"/>
    </source>
</evidence>
<accession>A0ABS3Z5C0</accession>
<feature type="transmembrane region" description="Helical" evidence="1">
    <location>
        <begin position="41"/>
        <end position="63"/>
    </location>
</feature>
<feature type="domain" description="YdbS-like PH" evidence="2">
    <location>
        <begin position="64"/>
        <end position="137"/>
    </location>
</feature>
<proteinExistence type="predicted"/>
<keyword evidence="1" id="KW-1133">Transmembrane helix</keyword>
<keyword evidence="1" id="KW-0472">Membrane</keyword>
<evidence type="ECO:0000313" key="5">
    <source>
        <dbReference type="Proteomes" id="UP000677244"/>
    </source>
</evidence>
<protein>
    <submittedName>
        <fullName evidence="4">PH domain-containing protein</fullName>
    </submittedName>
</protein>
<sequence>MRTPLQKGEQILLVTHTSWVKLILPVLIALAGWVGSFLIGFLNWGWIAAVVGSLYYLIVYFSWKVNIWVVTNFRVIDEAGLLNHFAKESPLEKINNVSYDQTIWGRLLNFGHVEIQTAAEVGATDYYNVHGPKRLKDTITLAQAEYKNIQLANQAQHMATAMGIQTGEVKYSSSAAGGGIASELEKLHQLKQQGIISEEEYIKAKNKLLG</sequence>
<keyword evidence="1" id="KW-0812">Transmembrane</keyword>
<comment type="caution">
    <text evidence="4">The sequence shown here is derived from an EMBL/GenBank/DDBJ whole genome shotgun (WGS) entry which is preliminary data.</text>
</comment>
<evidence type="ECO:0000313" key="4">
    <source>
        <dbReference type="EMBL" id="MBO9205373.1"/>
    </source>
</evidence>
<dbReference type="InterPro" id="IPR005182">
    <property type="entry name" value="YdbS-like_PH"/>
</dbReference>
<organism evidence="4 5">
    <name type="scientific">Niastella soli</name>
    <dbReference type="NCBI Taxonomy" id="2821487"/>
    <lineage>
        <taxon>Bacteria</taxon>
        <taxon>Pseudomonadati</taxon>
        <taxon>Bacteroidota</taxon>
        <taxon>Chitinophagia</taxon>
        <taxon>Chitinophagales</taxon>
        <taxon>Chitinophagaceae</taxon>
        <taxon>Niastella</taxon>
    </lineage>
</organism>
<feature type="domain" description="SHOCT" evidence="3">
    <location>
        <begin position="183"/>
        <end position="209"/>
    </location>
</feature>
<feature type="transmembrane region" description="Helical" evidence="1">
    <location>
        <begin position="12"/>
        <end position="35"/>
    </location>
</feature>
<dbReference type="Proteomes" id="UP000677244">
    <property type="component" value="Unassembled WGS sequence"/>
</dbReference>
<name>A0ABS3Z5C0_9BACT</name>
<dbReference type="RefSeq" id="WP_209145206.1">
    <property type="nucleotide sequence ID" value="NZ_JAGHKO010000024.1"/>
</dbReference>
<reference evidence="4 5" key="1">
    <citation type="submission" date="2021-03" db="EMBL/GenBank/DDBJ databases">
        <title>Assistant Professor.</title>
        <authorList>
            <person name="Huq M.A."/>
        </authorList>
    </citation>
    <scope>NUCLEOTIDE SEQUENCE [LARGE SCALE GENOMIC DNA]</scope>
    <source>
        <strain evidence="4 5">MAH-29</strain>
    </source>
</reference>
<dbReference type="PANTHER" id="PTHR37938:SF1">
    <property type="entry name" value="BLL0215 PROTEIN"/>
    <property type="match status" value="1"/>
</dbReference>
<evidence type="ECO:0000256" key="1">
    <source>
        <dbReference type="SAM" id="Phobius"/>
    </source>
</evidence>